<protein>
    <recommendedName>
        <fullName evidence="8">Biotin transporter</fullName>
    </recommendedName>
</protein>
<dbReference type="Proteomes" id="UP000808914">
    <property type="component" value="Unassembled WGS sequence"/>
</dbReference>
<dbReference type="RefSeq" id="WP_205003510.1">
    <property type="nucleotide sequence ID" value="NZ_JAFBER010000010.1"/>
</dbReference>
<evidence type="ECO:0000313" key="11">
    <source>
        <dbReference type="Proteomes" id="UP000808914"/>
    </source>
</evidence>
<keyword evidence="11" id="KW-1185">Reference proteome</keyword>
<evidence type="ECO:0000256" key="1">
    <source>
        <dbReference type="ARBA" id="ARBA00004651"/>
    </source>
</evidence>
<evidence type="ECO:0000256" key="2">
    <source>
        <dbReference type="ARBA" id="ARBA00010692"/>
    </source>
</evidence>
<comment type="subcellular location">
    <subcellularLocation>
        <location evidence="1 8">Cell membrane</location>
        <topology evidence="1 8">Multi-pass membrane protein</topology>
    </subcellularLocation>
</comment>
<evidence type="ECO:0000256" key="9">
    <source>
        <dbReference type="SAM" id="Phobius"/>
    </source>
</evidence>
<organism evidence="10 11">
    <name type="scientific">Scopulibacillus daqui</name>
    <dbReference type="NCBI Taxonomy" id="1469162"/>
    <lineage>
        <taxon>Bacteria</taxon>
        <taxon>Bacillati</taxon>
        <taxon>Bacillota</taxon>
        <taxon>Bacilli</taxon>
        <taxon>Bacillales</taxon>
        <taxon>Sporolactobacillaceae</taxon>
        <taxon>Scopulibacillus</taxon>
    </lineage>
</organism>
<dbReference type="Gene3D" id="1.10.1760.20">
    <property type="match status" value="1"/>
</dbReference>
<evidence type="ECO:0000256" key="8">
    <source>
        <dbReference type="PIRNR" id="PIRNR016661"/>
    </source>
</evidence>
<reference evidence="10 11" key="1">
    <citation type="submission" date="2021-01" db="EMBL/GenBank/DDBJ databases">
        <title>Genomic Encyclopedia of Type Strains, Phase IV (KMG-IV): sequencing the most valuable type-strain genomes for metagenomic binning, comparative biology and taxonomic classification.</title>
        <authorList>
            <person name="Goeker M."/>
        </authorList>
    </citation>
    <scope>NUCLEOTIDE SEQUENCE [LARGE SCALE GENOMIC DNA]</scope>
    <source>
        <strain evidence="10 11">DSM 28236</strain>
    </source>
</reference>
<keyword evidence="3 8" id="KW-0813">Transport</keyword>
<feature type="transmembrane region" description="Helical" evidence="9">
    <location>
        <begin position="143"/>
        <end position="163"/>
    </location>
</feature>
<keyword evidence="7 8" id="KW-0472">Membrane</keyword>
<evidence type="ECO:0000313" key="10">
    <source>
        <dbReference type="EMBL" id="MBM7645572.1"/>
    </source>
</evidence>
<accession>A0ABS2PZU7</accession>
<feature type="transmembrane region" description="Helical" evidence="9">
    <location>
        <begin position="55"/>
        <end position="72"/>
    </location>
</feature>
<dbReference type="PIRSF" id="PIRSF016661">
    <property type="entry name" value="BioY"/>
    <property type="match status" value="1"/>
</dbReference>
<feature type="transmembrane region" description="Helical" evidence="9">
    <location>
        <begin position="115"/>
        <end position="137"/>
    </location>
</feature>
<dbReference type="Pfam" id="PF02632">
    <property type="entry name" value="BioY"/>
    <property type="match status" value="1"/>
</dbReference>
<dbReference type="PANTHER" id="PTHR34295">
    <property type="entry name" value="BIOTIN TRANSPORTER BIOY"/>
    <property type="match status" value="1"/>
</dbReference>
<evidence type="ECO:0000256" key="6">
    <source>
        <dbReference type="ARBA" id="ARBA00022989"/>
    </source>
</evidence>
<comment type="similarity">
    <text evidence="2 8">Belongs to the BioY family.</text>
</comment>
<evidence type="ECO:0000256" key="4">
    <source>
        <dbReference type="ARBA" id="ARBA00022475"/>
    </source>
</evidence>
<keyword evidence="6 9" id="KW-1133">Transmembrane helix</keyword>
<comment type="caution">
    <text evidence="10">The sequence shown here is derived from an EMBL/GenBank/DDBJ whole genome shotgun (WGS) entry which is preliminary data.</text>
</comment>
<dbReference type="PANTHER" id="PTHR34295:SF4">
    <property type="entry name" value="BIOTIN TRANSPORTER BIOY-RELATED"/>
    <property type="match status" value="1"/>
</dbReference>
<proteinExistence type="inferred from homology"/>
<dbReference type="InterPro" id="IPR003784">
    <property type="entry name" value="BioY"/>
</dbReference>
<keyword evidence="4 8" id="KW-1003">Cell membrane</keyword>
<name>A0ABS2PZU7_9BACL</name>
<evidence type="ECO:0000256" key="7">
    <source>
        <dbReference type="ARBA" id="ARBA00023136"/>
    </source>
</evidence>
<evidence type="ECO:0000256" key="5">
    <source>
        <dbReference type="ARBA" id="ARBA00022692"/>
    </source>
</evidence>
<keyword evidence="5 9" id="KW-0812">Transmembrane</keyword>
<sequence length="186" mass="19534">MRTLSLVQMALFIAIIAVMGLLPPIPIPVISVPVTLQTLGVMLAGSLLGAKKGFVSVLAFVAIVAIGGPFLAGGRGGFGAVIGPSGGYVLCWPIAAFIIGYLVDRFNPKAKIGRLIIFNIIGGIVIIYAGGIMYYAWMTHTPVKLAALGNLAFLPGDLIKVIITSVLTSKLKHYFNQKAVKNKQAA</sequence>
<gene>
    <name evidence="10" type="ORF">JOD45_001790</name>
</gene>
<evidence type="ECO:0000256" key="3">
    <source>
        <dbReference type="ARBA" id="ARBA00022448"/>
    </source>
</evidence>
<feature type="transmembrane region" description="Helical" evidence="9">
    <location>
        <begin position="78"/>
        <end position="103"/>
    </location>
</feature>
<dbReference type="EMBL" id="JAFBER010000010">
    <property type="protein sequence ID" value="MBM7645572.1"/>
    <property type="molecule type" value="Genomic_DNA"/>
</dbReference>